<evidence type="ECO:0000313" key="4">
    <source>
        <dbReference type="Proteomes" id="UP000318681"/>
    </source>
</evidence>
<sequence length="95" mass="9871">MPLIVEIAGWAGAGLILIAYVLLSLRRIGAESVIYQGLNVVGSAGFVVNGWAHGALPSVGLNLLWLLVGGWALSRILRARRPGQPVGPGQPPPIA</sequence>
<gene>
    <name evidence="3" type="ORF">FOY91_19390</name>
</gene>
<dbReference type="Proteomes" id="UP000318681">
    <property type="component" value="Unassembled WGS sequence"/>
</dbReference>
<reference evidence="3 4" key="1">
    <citation type="submission" date="2019-07" db="EMBL/GenBank/DDBJ databases">
        <title>Sphingomonas solaris sp. nov., isolated from a solar panel from Boston, Massachusetts.</title>
        <authorList>
            <person name="Tanner K."/>
            <person name="Pascual J."/>
            <person name="Mancuso C."/>
            <person name="Pereto J."/>
            <person name="Khalil A."/>
            <person name="Vilanova C."/>
        </authorList>
    </citation>
    <scope>NUCLEOTIDE SEQUENCE [LARGE SCALE GENOMIC DNA]</scope>
    <source>
        <strain evidence="3 4">R4DWN</strain>
    </source>
</reference>
<feature type="transmembrane region" description="Helical" evidence="1">
    <location>
        <begin position="58"/>
        <end position="77"/>
    </location>
</feature>
<feature type="domain" description="CBU-0592-like" evidence="2">
    <location>
        <begin position="6"/>
        <end position="80"/>
    </location>
</feature>
<dbReference type="RefSeq" id="WP_145155424.1">
    <property type="nucleotide sequence ID" value="NZ_VNIM01000130.1"/>
</dbReference>
<proteinExistence type="predicted"/>
<keyword evidence="1" id="KW-0812">Transmembrane</keyword>
<keyword evidence="1" id="KW-1133">Transmembrane helix</keyword>
<dbReference type="InterPro" id="IPR058058">
    <property type="entry name" value="CBU_0592-like"/>
</dbReference>
<dbReference type="Pfam" id="PF26604">
    <property type="entry name" value="CBU_0592"/>
    <property type="match status" value="1"/>
</dbReference>
<feature type="transmembrane region" description="Helical" evidence="1">
    <location>
        <begin position="7"/>
        <end position="25"/>
    </location>
</feature>
<accession>A0A558QTE2</accession>
<dbReference type="AlphaFoldDB" id="A0A558QTE2"/>
<evidence type="ECO:0000259" key="2">
    <source>
        <dbReference type="Pfam" id="PF26604"/>
    </source>
</evidence>
<name>A0A558QTE2_9SPHN</name>
<dbReference type="NCBIfam" id="NF047864">
    <property type="entry name" value="CBU_0592_membra"/>
    <property type="match status" value="1"/>
</dbReference>
<dbReference type="OrthoDB" id="3256397at2"/>
<keyword evidence="1" id="KW-0472">Membrane</keyword>
<evidence type="ECO:0000313" key="3">
    <source>
        <dbReference type="EMBL" id="TVV70327.1"/>
    </source>
</evidence>
<evidence type="ECO:0000256" key="1">
    <source>
        <dbReference type="SAM" id="Phobius"/>
    </source>
</evidence>
<comment type="caution">
    <text evidence="3">The sequence shown here is derived from an EMBL/GenBank/DDBJ whole genome shotgun (WGS) entry which is preliminary data.</text>
</comment>
<organism evidence="3 4">
    <name type="scientific">Alterirhizorhabdus solaris</name>
    <dbReference type="NCBI Taxonomy" id="2529389"/>
    <lineage>
        <taxon>Bacteria</taxon>
        <taxon>Pseudomonadati</taxon>
        <taxon>Pseudomonadota</taxon>
        <taxon>Alphaproteobacteria</taxon>
        <taxon>Sphingomonadales</taxon>
        <taxon>Rhizorhabdaceae</taxon>
        <taxon>Alterirhizorhabdus</taxon>
    </lineage>
</organism>
<dbReference type="EMBL" id="VNIM01000130">
    <property type="protein sequence ID" value="TVV70327.1"/>
    <property type="molecule type" value="Genomic_DNA"/>
</dbReference>
<keyword evidence="4" id="KW-1185">Reference proteome</keyword>
<protein>
    <recommendedName>
        <fullName evidence="2">CBU-0592-like domain-containing protein</fullName>
    </recommendedName>
</protein>